<evidence type="ECO:0000313" key="2">
    <source>
        <dbReference type="Proteomes" id="UP001610063"/>
    </source>
</evidence>
<reference evidence="1 2" key="1">
    <citation type="journal article" date="2013" name="Int. J. Syst. Evol. Microbiol.">
        <title>Marinoscillum luteum sp. nov., isolated from marine sediment.</title>
        <authorList>
            <person name="Cha I.T."/>
            <person name="Park S.J."/>
            <person name="Kim S.J."/>
            <person name="Kim J.G."/>
            <person name="Jung M.Y."/>
            <person name="Shin K.S."/>
            <person name="Kwon K.K."/>
            <person name="Yang S.H."/>
            <person name="Seo Y.S."/>
            <person name="Rhee S.K."/>
        </authorList>
    </citation>
    <scope>NUCLEOTIDE SEQUENCE [LARGE SCALE GENOMIC DNA]</scope>
    <source>
        <strain evidence="1 2">KCTC 23939</strain>
    </source>
</reference>
<organism evidence="1 2">
    <name type="scientific">Marinoscillum luteum</name>
    <dbReference type="NCBI Taxonomy" id="861051"/>
    <lineage>
        <taxon>Bacteria</taxon>
        <taxon>Pseudomonadati</taxon>
        <taxon>Bacteroidota</taxon>
        <taxon>Cytophagia</taxon>
        <taxon>Cytophagales</taxon>
        <taxon>Reichenbachiellaceae</taxon>
        <taxon>Marinoscillum</taxon>
    </lineage>
</organism>
<accession>A0ABW7NAE5</accession>
<protein>
    <submittedName>
        <fullName evidence="1">Uncharacterized protein</fullName>
    </submittedName>
</protein>
<comment type="caution">
    <text evidence="1">The sequence shown here is derived from an EMBL/GenBank/DDBJ whole genome shotgun (WGS) entry which is preliminary data.</text>
</comment>
<proteinExistence type="predicted"/>
<dbReference type="Gene3D" id="3.30.1460.10">
    <property type="match status" value="1"/>
</dbReference>
<evidence type="ECO:0000313" key="1">
    <source>
        <dbReference type="EMBL" id="MFH6984321.1"/>
    </source>
</evidence>
<dbReference type="RefSeq" id="WP_159584916.1">
    <property type="nucleotide sequence ID" value="NZ_JBIPKE010000017.1"/>
</dbReference>
<gene>
    <name evidence="1" type="ORF">ACHKAR_12785</name>
</gene>
<name>A0ABW7NAE5_9BACT</name>
<keyword evidence="2" id="KW-1185">Reference proteome</keyword>
<dbReference type="Proteomes" id="UP001610063">
    <property type="component" value="Unassembled WGS sequence"/>
</dbReference>
<dbReference type="EMBL" id="JBIPKE010000017">
    <property type="protein sequence ID" value="MFH6984321.1"/>
    <property type="molecule type" value="Genomic_DNA"/>
</dbReference>
<sequence>MDFKDFSKRFADKIGGEYQEYDDNHSIFVIPLKDDRFQTVIARLVDHEKYNRKTVQVTSKVCSVDHPIDYPAVLEASKDFVHTNFIVEDGFLKVDTSIFLDHTDENLIEEMITEVAYTADEWEFKITGQDVF</sequence>